<feature type="transmembrane region" description="Helical" evidence="9">
    <location>
        <begin position="54"/>
        <end position="71"/>
    </location>
</feature>
<comment type="subunit">
    <text evidence="9">The complex comprises the extracytoplasmic solute receptor protein and the two transmembrane proteins.</text>
</comment>
<evidence type="ECO:0000259" key="11">
    <source>
        <dbReference type="Pfam" id="PF04290"/>
    </source>
</evidence>
<accession>A0ABV0BI11</accession>
<keyword evidence="6 9" id="KW-1133">Transmembrane helix</keyword>
<keyword evidence="7 9" id="KW-0472">Membrane</keyword>
<feature type="transmembrane region" description="Helical" evidence="9">
    <location>
        <begin position="92"/>
        <end position="114"/>
    </location>
</feature>
<gene>
    <name evidence="12" type="ORF">WJT86_05920</name>
</gene>
<evidence type="ECO:0000256" key="1">
    <source>
        <dbReference type="ARBA" id="ARBA00004429"/>
    </source>
</evidence>
<evidence type="ECO:0000313" key="13">
    <source>
        <dbReference type="Proteomes" id="UP001418637"/>
    </source>
</evidence>
<comment type="caution">
    <text evidence="12">The sequence shown here is derived from an EMBL/GenBank/DDBJ whole genome shotgun (WGS) entry which is preliminary data.</text>
</comment>
<comment type="subcellular location">
    <subcellularLocation>
        <location evidence="1 9">Cell inner membrane</location>
        <topology evidence="1 9">Multi-pass membrane protein</topology>
    </subcellularLocation>
</comment>
<evidence type="ECO:0000313" key="12">
    <source>
        <dbReference type="EMBL" id="MEN3930600.1"/>
    </source>
</evidence>
<evidence type="ECO:0000256" key="5">
    <source>
        <dbReference type="ARBA" id="ARBA00022692"/>
    </source>
</evidence>
<feature type="region of interest" description="Disordered" evidence="10">
    <location>
        <begin position="191"/>
        <end position="216"/>
    </location>
</feature>
<evidence type="ECO:0000256" key="6">
    <source>
        <dbReference type="ARBA" id="ARBA00022989"/>
    </source>
</evidence>
<name>A0ABV0BI11_9HYPH</name>
<reference evidence="12 13" key="1">
    <citation type="submission" date="2024-04" db="EMBL/GenBank/DDBJ databases">
        <title>A novel species isolated from cricket.</title>
        <authorList>
            <person name="Wang H.-C."/>
        </authorList>
    </citation>
    <scope>NUCLEOTIDE SEQUENCE [LARGE SCALE GENOMIC DNA]</scope>
    <source>
        <strain evidence="12 13">WL0021</strain>
    </source>
</reference>
<evidence type="ECO:0000256" key="10">
    <source>
        <dbReference type="SAM" id="MobiDB-lite"/>
    </source>
</evidence>
<dbReference type="RefSeq" id="WP_346336603.1">
    <property type="nucleotide sequence ID" value="NZ_JBBYXI010000002.1"/>
</dbReference>
<comment type="similarity">
    <text evidence="8 9">Belongs to the TRAP transporter small permease family.</text>
</comment>
<dbReference type="Proteomes" id="UP001418637">
    <property type="component" value="Unassembled WGS sequence"/>
</dbReference>
<proteinExistence type="inferred from homology"/>
<protein>
    <recommendedName>
        <fullName evidence="9">TRAP transporter small permease protein</fullName>
    </recommendedName>
</protein>
<evidence type="ECO:0000256" key="2">
    <source>
        <dbReference type="ARBA" id="ARBA00022448"/>
    </source>
</evidence>
<feature type="transmembrane region" description="Helical" evidence="9">
    <location>
        <begin position="134"/>
        <end position="155"/>
    </location>
</feature>
<evidence type="ECO:0000256" key="3">
    <source>
        <dbReference type="ARBA" id="ARBA00022475"/>
    </source>
</evidence>
<dbReference type="Pfam" id="PF04290">
    <property type="entry name" value="DctQ"/>
    <property type="match status" value="1"/>
</dbReference>
<keyword evidence="2 9" id="KW-0813">Transport</keyword>
<evidence type="ECO:0000256" key="9">
    <source>
        <dbReference type="RuleBase" id="RU369079"/>
    </source>
</evidence>
<feature type="transmembrane region" description="Helical" evidence="9">
    <location>
        <begin position="21"/>
        <end position="42"/>
    </location>
</feature>
<keyword evidence="13" id="KW-1185">Reference proteome</keyword>
<keyword evidence="3" id="KW-1003">Cell membrane</keyword>
<comment type="function">
    <text evidence="9">Part of the tripartite ATP-independent periplasmic (TRAP) transport system.</text>
</comment>
<keyword evidence="4 9" id="KW-0997">Cell inner membrane</keyword>
<keyword evidence="5 9" id="KW-0812">Transmembrane</keyword>
<feature type="compositionally biased region" description="Low complexity" evidence="10">
    <location>
        <begin position="203"/>
        <end position="216"/>
    </location>
</feature>
<dbReference type="PANTHER" id="PTHR35011">
    <property type="entry name" value="2,3-DIKETO-L-GULONATE TRAP TRANSPORTER SMALL PERMEASE PROTEIN YIAM"/>
    <property type="match status" value="1"/>
</dbReference>
<feature type="domain" description="Tripartite ATP-independent periplasmic transporters DctQ component" evidence="11">
    <location>
        <begin position="31"/>
        <end position="162"/>
    </location>
</feature>
<sequence>MSSLIKLSRGIDFITEWIGRIFAWTVFLATLVSAGNALLRYIFPDLSSNGLLELQWYLFGATFMLCAAWTWKNNGHVRIDVISSRLSPKARNWVELFCHFFFMLPFLAVMMYLTPDFVFSTYRSGEVSSSVGGLIVWPAKALIMAGFYVLGLQWISEVIKRIAIMRGLMPDNHAGHLDSAKEEADRIKAELASEDTAVSPGNSSKAGSSDDGSARS</sequence>
<organism evidence="12 13">
    <name type="scientific">Hohaiivirga grylli</name>
    <dbReference type="NCBI Taxonomy" id="3133970"/>
    <lineage>
        <taxon>Bacteria</taxon>
        <taxon>Pseudomonadati</taxon>
        <taxon>Pseudomonadota</taxon>
        <taxon>Alphaproteobacteria</taxon>
        <taxon>Hyphomicrobiales</taxon>
        <taxon>Methylobacteriaceae</taxon>
        <taxon>Hohaiivirga</taxon>
    </lineage>
</organism>
<evidence type="ECO:0000256" key="4">
    <source>
        <dbReference type="ARBA" id="ARBA00022519"/>
    </source>
</evidence>
<dbReference type="PANTHER" id="PTHR35011:SF4">
    <property type="entry name" value="SLL1102 PROTEIN"/>
    <property type="match status" value="1"/>
</dbReference>
<dbReference type="EMBL" id="JBBYXI010000002">
    <property type="protein sequence ID" value="MEN3930600.1"/>
    <property type="molecule type" value="Genomic_DNA"/>
</dbReference>
<evidence type="ECO:0000256" key="7">
    <source>
        <dbReference type="ARBA" id="ARBA00023136"/>
    </source>
</evidence>
<dbReference type="InterPro" id="IPR007387">
    <property type="entry name" value="TRAP_DctQ"/>
</dbReference>
<dbReference type="InterPro" id="IPR055348">
    <property type="entry name" value="DctQ"/>
</dbReference>
<evidence type="ECO:0000256" key="8">
    <source>
        <dbReference type="ARBA" id="ARBA00038436"/>
    </source>
</evidence>